<dbReference type="PANTHER" id="PTHR24095">
    <property type="entry name" value="ACETYL-COENZYME A SYNTHETASE"/>
    <property type="match status" value="1"/>
</dbReference>
<evidence type="ECO:0000256" key="5">
    <source>
        <dbReference type="HAMAP-Rule" id="MF_01123"/>
    </source>
</evidence>
<dbReference type="GO" id="GO:0016208">
    <property type="term" value="F:AMP binding"/>
    <property type="evidence" value="ECO:0007669"/>
    <property type="project" value="InterPro"/>
</dbReference>
<dbReference type="GO" id="GO:0019427">
    <property type="term" value="P:acetyl-CoA biosynthetic process from acetate"/>
    <property type="evidence" value="ECO:0007669"/>
    <property type="project" value="UniProtKB-UniRule"/>
</dbReference>
<dbReference type="InterPro" id="IPR025110">
    <property type="entry name" value="AMP-bd_C"/>
</dbReference>
<comment type="similarity">
    <text evidence="1 5">Belongs to the ATP-dependent AMP-binding enzyme family.</text>
</comment>
<dbReference type="InterPro" id="IPR011904">
    <property type="entry name" value="Ac_CoA_lig"/>
</dbReference>
<comment type="PTM">
    <text evidence="5">Acetylated. Deacetylation by the SIR2-homolog deacetylase activates the enzyme.</text>
</comment>
<protein>
    <recommendedName>
        <fullName evidence="5">Acetyl-coenzyme A synthetase</fullName>
        <shortName evidence="5">AcCoA synthetase</shortName>
        <shortName evidence="5">Acs</shortName>
        <ecNumber evidence="5">6.2.1.1</ecNumber>
    </recommendedName>
    <alternativeName>
        <fullName evidence="5">Acetate--CoA ligase</fullName>
    </alternativeName>
    <alternativeName>
        <fullName evidence="5">Acyl-activating enzyme</fullName>
    </alternativeName>
</protein>
<evidence type="ECO:0000256" key="2">
    <source>
        <dbReference type="ARBA" id="ARBA00022598"/>
    </source>
</evidence>
<evidence type="ECO:0000259" key="8">
    <source>
        <dbReference type="Pfam" id="PF16177"/>
    </source>
</evidence>
<feature type="binding site" evidence="5">
    <location>
        <begin position="409"/>
        <end position="414"/>
    </location>
    <ligand>
        <name>ATP</name>
        <dbReference type="ChEBI" id="CHEBI:30616"/>
    </ligand>
</feature>
<dbReference type="Proteomes" id="UP001056766">
    <property type="component" value="Unassembled WGS sequence"/>
</dbReference>
<dbReference type="FunFam" id="3.40.50.12780:FF:000001">
    <property type="entry name" value="Acetyl-coenzyme A synthetase"/>
    <property type="match status" value="1"/>
</dbReference>
<comment type="caution">
    <text evidence="5">Lacks conserved residue(s) required for the propagation of feature annotation.</text>
</comment>
<feature type="binding site" evidence="5">
    <location>
        <position position="309"/>
    </location>
    <ligand>
        <name>CoA</name>
        <dbReference type="ChEBI" id="CHEBI:57287"/>
    </ligand>
</feature>
<comment type="caution">
    <text evidence="9">The sequence shown here is derived from an EMBL/GenBank/DDBJ whole genome shotgun (WGS) entry which is preliminary data.</text>
</comment>
<gene>
    <name evidence="9" type="primary">acs</name>
    <name evidence="5" type="synonym">acsA</name>
    <name evidence="9" type="ORF">KDK67_10360</name>
</gene>
<feature type="modified residue" description="N6-acetyllysine" evidence="5">
    <location>
        <position position="609"/>
    </location>
</feature>
<dbReference type="InterPro" id="IPR000873">
    <property type="entry name" value="AMP-dep_synth/lig_dom"/>
</dbReference>
<dbReference type="InterPro" id="IPR032387">
    <property type="entry name" value="ACAS_N"/>
</dbReference>
<feature type="binding site" evidence="5">
    <location>
        <position position="538"/>
    </location>
    <ligand>
        <name>Mg(2+)</name>
        <dbReference type="ChEBI" id="CHEBI:18420"/>
    </ligand>
</feature>
<name>A0A9E4ZGT2_9EURY</name>
<keyword evidence="2 5" id="KW-0436">Ligase</keyword>
<keyword evidence="4 5" id="KW-0067">ATP-binding</keyword>
<feature type="binding site" evidence="5">
    <location>
        <position position="522"/>
    </location>
    <ligand>
        <name>CoA</name>
        <dbReference type="ChEBI" id="CHEBI:57287"/>
    </ligand>
</feature>
<comment type="function">
    <text evidence="5">Catalyzes the conversion of acetate into acetyl-CoA (AcCoA), an essential intermediate at the junction of anabolic and catabolic pathways. AcsA undergoes a two-step reaction. In the first half reaction, AcsA combines acetate with ATP to form acetyl-adenylate (AcAMP) intermediate. In the second half reaction, it can then transfer the acetyl group from AcAMP to the sulfhydryl group of CoA, forming the product AcCoA.</text>
</comment>
<evidence type="ECO:0000259" key="7">
    <source>
        <dbReference type="Pfam" id="PF13193"/>
    </source>
</evidence>
<keyword evidence="10" id="KW-1185">Reference proteome</keyword>
<sequence>MTETIESLLKEQQEFQPPEDFVKNANMNDPHIYEKAEADIEGFWEGLAENIDWFKKWDTVLDWQPPHAKWFNGGKLNASYNCLDRHVLKHGDKTALIWEGEMENSETYTYKELRDATARFAAGLKELGVKKGDVVTIYLPMIPEAVIAMLACARIGAPHSVVFAGFSSEALAQRVEDAHSRFVITCNGYFHKGNLIQQKERADKGLENAPAVEKVIVVDHAANVIPMKKERDVWWNDVIHNMDSECEPEPMDSEDILFIMYTSGTTGRPKGVVHTTGGYMVGTHVTSNWIFDLKDDDIFWCTADIGWITGHSYLVYGPLSNGATIVMHEGAPDYPDKGRFWDIVEKYGVTIFYTAPTAIRTFMKWGDEIPEKYDLSSLRLLGSVGEPINPKAWLWYYEIIGKSKCPIVDTWWQTETGMIMISPLPGITTMKPGTATRPFPGIKANILDDEGNEVPMGSGGYLALQNPWPSMIRTINGDEQRFIDTYWSKWGTDTYLAGDGARKDEDGNFWILGRLDDVIKVSGHRLGTMEIESALVSHPSVAEAAVDGKVDEIKGEVIYAYVILDSSCGDSCSLLEDELKQHVVDEIGPIARPKKIIFTEELPKTRSGKIMRRVLKAITNGTEIGDISTLQDPAVVEDLKRKVNEIGEQ</sequence>
<dbReference type="AlphaFoldDB" id="A0A9E4ZGT2"/>
<dbReference type="GO" id="GO:0005829">
    <property type="term" value="C:cytosol"/>
    <property type="evidence" value="ECO:0007669"/>
    <property type="project" value="TreeGrafter"/>
</dbReference>
<proteinExistence type="inferred from homology"/>
<dbReference type="NCBIfam" id="NF001208">
    <property type="entry name" value="PRK00174.1"/>
    <property type="match status" value="1"/>
</dbReference>
<dbReference type="Pfam" id="PF00501">
    <property type="entry name" value="AMP-binding"/>
    <property type="match status" value="1"/>
</dbReference>
<dbReference type="GO" id="GO:0043427">
    <property type="term" value="P:carbon fixation by 3-hydroxypropionate cycle"/>
    <property type="evidence" value="ECO:0007669"/>
    <property type="project" value="UniProtKB-ARBA"/>
</dbReference>
<dbReference type="InterPro" id="IPR042099">
    <property type="entry name" value="ANL_N_sf"/>
</dbReference>
<feature type="binding site" evidence="5">
    <location>
        <position position="514"/>
    </location>
    <ligand>
        <name>ATP</name>
        <dbReference type="ChEBI" id="CHEBI:30616"/>
    </ligand>
</feature>
<evidence type="ECO:0000256" key="4">
    <source>
        <dbReference type="ARBA" id="ARBA00022840"/>
    </source>
</evidence>
<feature type="domain" description="AMP-dependent synthetase/ligase" evidence="6">
    <location>
        <begin position="84"/>
        <end position="468"/>
    </location>
</feature>
<dbReference type="Gene3D" id="3.40.50.12780">
    <property type="entry name" value="N-terminal domain of ligase-like"/>
    <property type="match status" value="1"/>
</dbReference>
<keyword evidence="5" id="KW-0007">Acetylation</keyword>
<dbReference type="EC" id="6.2.1.1" evidence="5"/>
<feature type="binding site" evidence="5">
    <location>
        <position position="525"/>
    </location>
    <ligand>
        <name>ATP</name>
        <dbReference type="ChEBI" id="CHEBI:30616"/>
    </ligand>
</feature>
<feature type="binding site" evidence="5">
    <location>
        <begin position="385"/>
        <end position="387"/>
    </location>
    <ligand>
        <name>ATP</name>
        <dbReference type="ChEBI" id="CHEBI:30616"/>
    </ligand>
</feature>
<keyword evidence="3 5" id="KW-0547">Nucleotide-binding</keyword>
<dbReference type="NCBIfam" id="TIGR02188">
    <property type="entry name" value="Ac_CoA_lig_AcsA"/>
    <property type="match status" value="1"/>
</dbReference>
<organism evidence="9 10">
    <name type="scientific">Methanococcoides seepicolus</name>
    <dbReference type="NCBI Taxonomy" id="2828780"/>
    <lineage>
        <taxon>Archaea</taxon>
        <taxon>Methanobacteriati</taxon>
        <taxon>Methanobacteriota</taxon>
        <taxon>Stenosarchaea group</taxon>
        <taxon>Methanomicrobia</taxon>
        <taxon>Methanosarcinales</taxon>
        <taxon>Methanosarcinaceae</taxon>
        <taxon>Methanococcoides</taxon>
    </lineage>
</organism>
<evidence type="ECO:0000256" key="1">
    <source>
        <dbReference type="ARBA" id="ARBA00006432"/>
    </source>
</evidence>
<dbReference type="GO" id="GO:0003987">
    <property type="term" value="F:acetate-CoA ligase activity"/>
    <property type="evidence" value="ECO:0007669"/>
    <property type="project" value="UniProtKB-UniRule"/>
</dbReference>
<keyword evidence="5" id="KW-0460">Magnesium</keyword>
<reference evidence="9" key="2">
    <citation type="submission" date="2021-04" db="EMBL/GenBank/DDBJ databases">
        <authorList>
            <person name="Dong X."/>
        </authorList>
    </citation>
    <scope>NUCLEOTIDE SEQUENCE</scope>
    <source>
        <strain evidence="9">LLY</strain>
    </source>
</reference>
<feature type="binding site" evidence="5">
    <location>
        <position position="499"/>
    </location>
    <ligand>
        <name>ATP</name>
        <dbReference type="ChEBI" id="CHEBI:30616"/>
    </ligand>
</feature>
<dbReference type="InterPro" id="IPR045851">
    <property type="entry name" value="AMP-bd_C_sf"/>
</dbReference>
<dbReference type="SUPFAM" id="SSF56801">
    <property type="entry name" value="Acetyl-CoA synthetase-like"/>
    <property type="match status" value="1"/>
</dbReference>
<dbReference type="RefSeq" id="WP_250868717.1">
    <property type="nucleotide sequence ID" value="NZ_JAGSOI010000046.1"/>
</dbReference>
<evidence type="ECO:0000313" key="10">
    <source>
        <dbReference type="Proteomes" id="UP001056766"/>
    </source>
</evidence>
<feature type="domain" description="AMP-binding enzyme C-terminal" evidence="7">
    <location>
        <begin position="530"/>
        <end position="609"/>
    </location>
</feature>
<dbReference type="InterPro" id="IPR020845">
    <property type="entry name" value="AMP-binding_CS"/>
</dbReference>
<dbReference type="GO" id="GO:0043955">
    <property type="term" value="F:3-hydroxypropionyl-CoA synthetase activity"/>
    <property type="evidence" value="ECO:0007669"/>
    <property type="project" value="UniProtKB-ARBA"/>
</dbReference>
<dbReference type="Gene3D" id="3.30.300.30">
    <property type="match status" value="1"/>
</dbReference>
<keyword evidence="5" id="KW-0479">Metal-binding</keyword>
<dbReference type="GO" id="GO:0046872">
    <property type="term" value="F:metal ion binding"/>
    <property type="evidence" value="ECO:0007669"/>
    <property type="project" value="UniProtKB-KW"/>
</dbReference>
<feature type="binding site" evidence="5">
    <location>
        <position position="541"/>
    </location>
    <ligand>
        <name>Mg(2+)</name>
        <dbReference type="ChEBI" id="CHEBI:18420"/>
    </ligand>
</feature>
<dbReference type="Pfam" id="PF16177">
    <property type="entry name" value="ACAS_N"/>
    <property type="match status" value="1"/>
</dbReference>
<dbReference type="EMBL" id="JAGSOI010000046">
    <property type="protein sequence ID" value="MCM1987380.1"/>
    <property type="molecule type" value="Genomic_DNA"/>
</dbReference>
<dbReference type="PANTHER" id="PTHR24095:SF14">
    <property type="entry name" value="ACETYL-COENZYME A SYNTHETASE 1"/>
    <property type="match status" value="1"/>
</dbReference>
<accession>A0A9E4ZGT2</accession>
<dbReference type="HAMAP" id="MF_01123">
    <property type="entry name" value="Ac_CoA_synth"/>
    <property type="match status" value="1"/>
</dbReference>
<dbReference type="PROSITE" id="PS00455">
    <property type="entry name" value="AMP_BINDING"/>
    <property type="match status" value="1"/>
</dbReference>
<reference evidence="9" key="1">
    <citation type="journal article" date="2021" name="mSystems">
        <title>Bacteria and Archaea Synergistically Convert Glycine Betaine to Biogenic Methane in the Formosa Cold Seep of the South China Sea.</title>
        <authorList>
            <person name="Li L."/>
            <person name="Zhang W."/>
            <person name="Zhang S."/>
            <person name="Song L."/>
            <person name="Sun Q."/>
            <person name="Zhang H."/>
            <person name="Xiang H."/>
            <person name="Dong X."/>
        </authorList>
    </citation>
    <scope>NUCLEOTIDE SEQUENCE</scope>
    <source>
        <strain evidence="9">LLY</strain>
    </source>
</reference>
<feature type="domain" description="Acetyl-coenzyme A synthetase N-terminal" evidence="8">
    <location>
        <begin position="32"/>
        <end position="82"/>
    </location>
</feature>
<comment type="cofactor">
    <cofactor evidence="5">
        <name>Mg(2+)</name>
        <dbReference type="ChEBI" id="CHEBI:18420"/>
    </cofactor>
</comment>
<evidence type="ECO:0000313" key="9">
    <source>
        <dbReference type="EMBL" id="MCM1987380.1"/>
    </source>
</evidence>
<dbReference type="CDD" id="cd05966">
    <property type="entry name" value="ACS"/>
    <property type="match status" value="1"/>
</dbReference>
<dbReference type="Pfam" id="PF13193">
    <property type="entry name" value="AMP-binding_C"/>
    <property type="match status" value="1"/>
</dbReference>
<feature type="binding site" evidence="5">
    <location>
        <position position="536"/>
    </location>
    <ligand>
        <name>Mg(2+)</name>
        <dbReference type="ChEBI" id="CHEBI:18420"/>
    </ligand>
</feature>
<evidence type="ECO:0000259" key="6">
    <source>
        <dbReference type="Pfam" id="PF00501"/>
    </source>
</evidence>
<evidence type="ECO:0000256" key="3">
    <source>
        <dbReference type="ARBA" id="ARBA00022741"/>
    </source>
</evidence>
<dbReference type="GO" id="GO:0005524">
    <property type="term" value="F:ATP binding"/>
    <property type="evidence" value="ECO:0007669"/>
    <property type="project" value="UniProtKB-KW"/>
</dbReference>
<comment type="catalytic activity">
    <reaction evidence="5">
        <text>acetate + ATP + CoA = acetyl-CoA + AMP + diphosphate</text>
        <dbReference type="Rhea" id="RHEA:23176"/>
        <dbReference type="ChEBI" id="CHEBI:30089"/>
        <dbReference type="ChEBI" id="CHEBI:30616"/>
        <dbReference type="ChEBI" id="CHEBI:33019"/>
        <dbReference type="ChEBI" id="CHEBI:57287"/>
        <dbReference type="ChEBI" id="CHEBI:57288"/>
        <dbReference type="ChEBI" id="CHEBI:456215"/>
        <dbReference type="EC" id="6.2.1.1"/>
    </reaction>
</comment>